<reference evidence="1 2" key="1">
    <citation type="submission" date="2020-08" db="EMBL/GenBank/DDBJ databases">
        <title>Sequencing the genomes of 1000 actinobacteria strains.</title>
        <authorList>
            <person name="Klenk H.-P."/>
        </authorList>
    </citation>
    <scope>NUCLEOTIDE SEQUENCE [LARGE SCALE GENOMIC DNA]</scope>
    <source>
        <strain evidence="1 2">DSM 45084</strain>
    </source>
</reference>
<dbReference type="Proteomes" id="UP000542674">
    <property type="component" value="Unassembled WGS sequence"/>
</dbReference>
<comment type="caution">
    <text evidence="1">The sequence shown here is derived from an EMBL/GenBank/DDBJ whole genome shotgun (WGS) entry which is preliminary data.</text>
</comment>
<protein>
    <submittedName>
        <fullName evidence="1">Uncharacterized protein</fullName>
    </submittedName>
</protein>
<organism evidence="1 2">
    <name type="scientific">Saccharothrix violaceirubra</name>
    <dbReference type="NCBI Taxonomy" id="413306"/>
    <lineage>
        <taxon>Bacteria</taxon>
        <taxon>Bacillati</taxon>
        <taxon>Actinomycetota</taxon>
        <taxon>Actinomycetes</taxon>
        <taxon>Pseudonocardiales</taxon>
        <taxon>Pseudonocardiaceae</taxon>
        <taxon>Saccharothrix</taxon>
    </lineage>
</organism>
<dbReference type="AlphaFoldDB" id="A0A7W7WW32"/>
<evidence type="ECO:0000313" key="1">
    <source>
        <dbReference type="EMBL" id="MBB4965686.1"/>
    </source>
</evidence>
<evidence type="ECO:0000313" key="2">
    <source>
        <dbReference type="Proteomes" id="UP000542674"/>
    </source>
</evidence>
<sequence length="35" mass="3813">MAVNGYVPVPGTVNRIGILVAVVGRTLRKFLDEWA</sequence>
<keyword evidence="2" id="KW-1185">Reference proteome</keyword>
<name>A0A7W7WW32_9PSEU</name>
<proteinExistence type="predicted"/>
<gene>
    <name evidence="1" type="ORF">F4559_003045</name>
</gene>
<dbReference type="EMBL" id="JACHJS010000001">
    <property type="protein sequence ID" value="MBB4965686.1"/>
    <property type="molecule type" value="Genomic_DNA"/>
</dbReference>
<accession>A0A7W7WW32</accession>